<dbReference type="PANTHER" id="PTHR43239">
    <property type="entry name" value="UPF0734 PROTEIN DDB_G0273871/DDB_G0273177"/>
    <property type="match status" value="1"/>
</dbReference>
<dbReference type="EMBL" id="JBHSAV010000017">
    <property type="protein sequence ID" value="MFC3975956.1"/>
    <property type="molecule type" value="Genomic_DNA"/>
</dbReference>
<dbReference type="InterPro" id="IPR011008">
    <property type="entry name" value="Dimeric_a/b-barrel"/>
</dbReference>
<organism evidence="1 2">
    <name type="scientific">Belliella kenyensis</name>
    <dbReference type="NCBI Taxonomy" id="1472724"/>
    <lineage>
        <taxon>Bacteria</taxon>
        <taxon>Pseudomonadati</taxon>
        <taxon>Bacteroidota</taxon>
        <taxon>Cytophagia</taxon>
        <taxon>Cytophagales</taxon>
        <taxon>Cyclobacteriaceae</taxon>
        <taxon>Belliella</taxon>
    </lineage>
</organism>
<name>A0ABV8EJZ0_9BACT</name>
<dbReference type="Pfam" id="PF05336">
    <property type="entry name" value="rhaM"/>
    <property type="match status" value="1"/>
</dbReference>
<dbReference type="SUPFAM" id="SSF54909">
    <property type="entry name" value="Dimeric alpha+beta barrel"/>
    <property type="match status" value="1"/>
</dbReference>
<protein>
    <submittedName>
        <fullName evidence="1">L-rhamnose mutarotase</fullName>
    </submittedName>
</protein>
<evidence type="ECO:0000313" key="2">
    <source>
        <dbReference type="Proteomes" id="UP001595766"/>
    </source>
</evidence>
<dbReference type="Gene3D" id="3.30.70.100">
    <property type="match status" value="1"/>
</dbReference>
<dbReference type="InterPro" id="IPR008000">
    <property type="entry name" value="Rham/fucose_mutarotase"/>
</dbReference>
<keyword evidence="2" id="KW-1185">Reference proteome</keyword>
<dbReference type="Proteomes" id="UP001595766">
    <property type="component" value="Unassembled WGS sequence"/>
</dbReference>
<dbReference type="RefSeq" id="WP_241293048.1">
    <property type="nucleotide sequence ID" value="NZ_JAKZGR010000004.1"/>
</dbReference>
<dbReference type="PANTHER" id="PTHR43239:SF1">
    <property type="entry name" value="UPF0734 PROTEIN DDB_G0273871_DDB_G0273177"/>
    <property type="match status" value="1"/>
</dbReference>
<accession>A0ABV8EJZ0</accession>
<gene>
    <name evidence="1" type="ORF">ACFOUP_06185</name>
</gene>
<proteinExistence type="predicted"/>
<sequence length="128" mass="15353">MKKHYLAIDLKDDPQYISAYEDWHKESWPEIKQSIFESGINSMEIFRTGNRLVMVIETEPNFSFIKKAQMDASNHKVQEWETIMNQYQEPLPWAKEGDKWTIMKRIFHLSKPNSNSQNEKHIPFNHEK</sequence>
<evidence type="ECO:0000313" key="1">
    <source>
        <dbReference type="EMBL" id="MFC3975956.1"/>
    </source>
</evidence>
<reference evidence="2" key="1">
    <citation type="journal article" date="2019" name="Int. J. Syst. Evol. Microbiol.">
        <title>The Global Catalogue of Microorganisms (GCM) 10K type strain sequencing project: providing services to taxonomists for standard genome sequencing and annotation.</title>
        <authorList>
            <consortium name="The Broad Institute Genomics Platform"/>
            <consortium name="The Broad Institute Genome Sequencing Center for Infectious Disease"/>
            <person name="Wu L."/>
            <person name="Ma J."/>
        </authorList>
    </citation>
    <scope>NUCLEOTIDE SEQUENCE [LARGE SCALE GENOMIC DNA]</scope>
    <source>
        <strain evidence="2">CECT 8551</strain>
    </source>
</reference>
<comment type="caution">
    <text evidence="1">The sequence shown here is derived from an EMBL/GenBank/DDBJ whole genome shotgun (WGS) entry which is preliminary data.</text>
</comment>
<dbReference type="InterPro" id="IPR052996">
    <property type="entry name" value="Carb_Metab_Mutarotase"/>
</dbReference>